<dbReference type="InterPro" id="IPR026444">
    <property type="entry name" value="Secre_tail"/>
</dbReference>
<dbReference type="EMBL" id="BMIA01000001">
    <property type="protein sequence ID" value="GGH28401.1"/>
    <property type="molecule type" value="Genomic_DNA"/>
</dbReference>
<protein>
    <recommendedName>
        <fullName evidence="2">CBM6 domain-containing protein</fullName>
    </recommendedName>
</protein>
<dbReference type="NCBIfam" id="TIGR04183">
    <property type="entry name" value="Por_Secre_tail"/>
    <property type="match status" value="1"/>
</dbReference>
<dbReference type="Proteomes" id="UP000600214">
    <property type="component" value="Unassembled WGS sequence"/>
</dbReference>
<name>A0ABQ1YLD1_9BACT</name>
<accession>A0ABQ1YLD1</accession>
<evidence type="ECO:0000259" key="2">
    <source>
        <dbReference type="PROSITE" id="PS51175"/>
    </source>
</evidence>
<reference evidence="4" key="1">
    <citation type="journal article" date="2019" name="Int. J. Syst. Evol. Microbiol.">
        <title>The Global Catalogue of Microorganisms (GCM) 10K type strain sequencing project: providing services to taxonomists for standard genome sequencing and annotation.</title>
        <authorList>
            <consortium name="The Broad Institute Genomics Platform"/>
            <consortium name="The Broad Institute Genome Sequencing Center for Infectious Disease"/>
            <person name="Wu L."/>
            <person name="Ma J."/>
        </authorList>
    </citation>
    <scope>NUCLEOTIDE SEQUENCE [LARGE SCALE GENOMIC DNA]</scope>
    <source>
        <strain evidence="4">CGMCC 1.15288</strain>
    </source>
</reference>
<feature type="chain" id="PRO_5047442683" description="CBM6 domain-containing protein" evidence="1">
    <location>
        <begin position="22"/>
        <end position="799"/>
    </location>
</feature>
<dbReference type="RefSeq" id="WP_188930184.1">
    <property type="nucleotide sequence ID" value="NZ_BMIA01000001.1"/>
</dbReference>
<sequence>MKTCTFLICFLLSAIASFATASEDHSPSNTAPFTVCLEAENANGDGPVSSDANASNGLTRGFRNSSDYFVEYQTDVPSTAKYQVTLRYYAERNSLVTVSVNGGNPYQIELPASHSWNIVSAEHTIEVNLTAGNNRIRIKELPGYDVRQDKVCWTEIPGTGGPITCDFQVNPHVVGNIPSYRPGQTVTLDAGCTGTDCDAASLSWFGNNTSLSGAVVSFDAPATPGDYTYTLFANKSGCPNDTSINVSFRVDVTPADCDFTVGSIVSDYTPTCTQLMSVSAECSGTGCPGLTFKLTGPDLNGTGNTINFHAPSQNGTYTYTRTGSKPGCPDKTSQFQLTISDCGSTPFQACIEAEDAQGNAPVSEDANASGGKTRGGKDLPDYYVEYVVWGVQVEGPHAITFRYYAEANTAVEVKINDEVPAHKIELPASNSWNIVWTERTLLFTLKKGVNMIRVKGIPGYSPVRQDRICIEEMPGTPPSCDFNITASPSVYDPACGSQFTMTANCTGPDCGSVYYNWYDDGGFARYTQTIDVTAPSFVGSFYLSVSAGKDGCAQKIVRVPYWVTSCPPPGGGGVTSACVEAEHSASNGAGSSDPNASNGQTRGSQNNYDYYVDYQVTDFAAGTYPVKLRYYAEAQAQVVVSVNGNIVISAVQLPPTNSWNIVAREETFWVTLVQGQNTIRIQGLPGAAVRQDKICVGNSQNNARMAAPESLQTQTDVPLLQAYPNPAPGEFKAVFHLKTGETGSMQVTDVQGKIWHTRNVSGKGTHEERINLGNAPAGIYLLQVKKPESVETKKILLTR</sequence>
<keyword evidence="4" id="KW-1185">Reference proteome</keyword>
<dbReference type="Pfam" id="PF18962">
    <property type="entry name" value="Por_Secre_tail"/>
    <property type="match status" value="1"/>
</dbReference>
<comment type="caution">
    <text evidence="3">The sequence shown here is derived from an EMBL/GenBank/DDBJ whole genome shotgun (WGS) entry which is preliminary data.</text>
</comment>
<proteinExistence type="predicted"/>
<feature type="domain" description="CBM6" evidence="2">
    <location>
        <begin position="35"/>
        <end position="154"/>
    </location>
</feature>
<organism evidence="3 4">
    <name type="scientific">Dyadobacter endophyticus</name>
    <dbReference type="NCBI Taxonomy" id="1749036"/>
    <lineage>
        <taxon>Bacteria</taxon>
        <taxon>Pseudomonadati</taxon>
        <taxon>Bacteroidota</taxon>
        <taxon>Cytophagia</taxon>
        <taxon>Cytophagales</taxon>
        <taxon>Spirosomataceae</taxon>
        <taxon>Dyadobacter</taxon>
    </lineage>
</organism>
<gene>
    <name evidence="3" type="ORF">GCM10007423_14920</name>
</gene>
<feature type="signal peptide" evidence="1">
    <location>
        <begin position="1"/>
        <end position="21"/>
    </location>
</feature>
<evidence type="ECO:0000313" key="3">
    <source>
        <dbReference type="EMBL" id="GGH28401.1"/>
    </source>
</evidence>
<dbReference type="Gene3D" id="2.60.120.260">
    <property type="entry name" value="Galactose-binding domain-like"/>
    <property type="match status" value="3"/>
</dbReference>
<dbReference type="PROSITE" id="PS51175">
    <property type="entry name" value="CBM6"/>
    <property type="match status" value="2"/>
</dbReference>
<evidence type="ECO:0000256" key="1">
    <source>
        <dbReference type="SAM" id="SignalP"/>
    </source>
</evidence>
<dbReference type="InterPro" id="IPR008979">
    <property type="entry name" value="Galactose-bd-like_sf"/>
</dbReference>
<feature type="domain" description="CBM6" evidence="2">
    <location>
        <begin position="577"/>
        <end position="697"/>
    </location>
</feature>
<dbReference type="InterPro" id="IPR005084">
    <property type="entry name" value="CBM6"/>
</dbReference>
<dbReference type="SUPFAM" id="SSF49785">
    <property type="entry name" value="Galactose-binding domain-like"/>
    <property type="match status" value="3"/>
</dbReference>
<keyword evidence="1" id="KW-0732">Signal</keyword>
<evidence type="ECO:0000313" key="4">
    <source>
        <dbReference type="Proteomes" id="UP000600214"/>
    </source>
</evidence>